<dbReference type="EMBL" id="AP024525">
    <property type="protein sequence ID" value="BCT75593.1"/>
    <property type="molecule type" value="Genomic_DNA"/>
</dbReference>
<keyword evidence="2" id="KW-1185">Reference proteome</keyword>
<gene>
    <name evidence="1" type="ORF">SCMU_14350</name>
</gene>
<reference evidence="1 2" key="1">
    <citation type="journal article" date="2021" name="J. Biosci. Bioeng.">
        <title>Identification and characterization of a chc gene cluster responsible for the aromatization pathway of cyclohexanecarboxylate degradation in Sinomonas cyclohexanicum ATCC 51369.</title>
        <authorList>
            <person name="Yamamoto T."/>
            <person name="Hasegawa Y."/>
            <person name="Lau P.C.K."/>
            <person name="Iwaki H."/>
        </authorList>
    </citation>
    <scope>NUCLEOTIDE SEQUENCE [LARGE SCALE GENOMIC DNA]</scope>
    <source>
        <strain evidence="1 2">ATCC 51369</strain>
    </source>
</reference>
<dbReference type="Proteomes" id="UP001319861">
    <property type="component" value="Chromosome"/>
</dbReference>
<accession>A0ABM7PTM9</accession>
<protein>
    <submittedName>
        <fullName evidence="1">Uncharacterized protein</fullName>
    </submittedName>
</protein>
<name>A0ABM7PTM9_SINCY</name>
<organism evidence="1 2">
    <name type="scientific">Sinomonas cyclohexanicum</name>
    <name type="common">Corynebacterium cyclohexanicum</name>
    <dbReference type="NCBI Taxonomy" id="322009"/>
    <lineage>
        <taxon>Bacteria</taxon>
        <taxon>Bacillati</taxon>
        <taxon>Actinomycetota</taxon>
        <taxon>Actinomycetes</taxon>
        <taxon>Micrococcales</taxon>
        <taxon>Micrococcaceae</taxon>
        <taxon>Sinomonas</taxon>
    </lineage>
</organism>
<evidence type="ECO:0000313" key="2">
    <source>
        <dbReference type="Proteomes" id="UP001319861"/>
    </source>
</evidence>
<proteinExistence type="predicted"/>
<sequence>MNTETFTRTTVETVRGHQLTEANFYETAREIRLTEGVMSVDITLGKDGDPRMTVTVLKTSLRDTFAVGDIITVQHGAFVKPYPSRQTGSWEAEA</sequence>
<dbReference type="RefSeq" id="WP_229232319.1">
    <property type="nucleotide sequence ID" value="NZ_AP024525.1"/>
</dbReference>
<evidence type="ECO:0000313" key="1">
    <source>
        <dbReference type="EMBL" id="BCT75593.1"/>
    </source>
</evidence>